<evidence type="ECO:0000313" key="1">
    <source>
        <dbReference type="EMBL" id="CAF3333892.1"/>
    </source>
</evidence>
<dbReference type="Proteomes" id="UP000663869">
    <property type="component" value="Unassembled WGS sequence"/>
</dbReference>
<organism evidence="1 2">
    <name type="scientific">Rotaria socialis</name>
    <dbReference type="NCBI Taxonomy" id="392032"/>
    <lineage>
        <taxon>Eukaryota</taxon>
        <taxon>Metazoa</taxon>
        <taxon>Spiralia</taxon>
        <taxon>Gnathifera</taxon>
        <taxon>Rotifera</taxon>
        <taxon>Eurotatoria</taxon>
        <taxon>Bdelloidea</taxon>
        <taxon>Philodinida</taxon>
        <taxon>Philodinidae</taxon>
        <taxon>Rotaria</taxon>
    </lineage>
</organism>
<evidence type="ECO:0000313" key="2">
    <source>
        <dbReference type="Proteomes" id="UP000663869"/>
    </source>
</evidence>
<comment type="caution">
    <text evidence="1">The sequence shown here is derived from an EMBL/GenBank/DDBJ whole genome shotgun (WGS) entry which is preliminary data.</text>
</comment>
<sequence length="206" mass="22672">MKSLMLTISQIYSQLPLLTICRLPFNVFHEDQNQQDKYSTTTTLIILPTILHTAHLRTLALGMNTSSFLKRLLECIPFIGNLSIGVEDSAMNEGNTFDKLPLATMSFNAADLCSRVNELFLFDSIDNNCTSVVDNCKSSIMSLVHGSLITKITIDGDGLVKAAELKSTLRMAYNVNTLEICGETGILLQAILHNTDNLGTRADDQV</sequence>
<proteinExistence type="predicted"/>
<name>A0A817UIP3_9BILA</name>
<gene>
    <name evidence="1" type="ORF">FME351_LOCUS2888</name>
</gene>
<dbReference type="EMBL" id="CAJNYU010000179">
    <property type="protein sequence ID" value="CAF3333892.1"/>
    <property type="molecule type" value="Genomic_DNA"/>
</dbReference>
<protein>
    <submittedName>
        <fullName evidence="1">Uncharacterized protein</fullName>
    </submittedName>
</protein>
<dbReference type="AlphaFoldDB" id="A0A817UIP3"/>
<reference evidence="1" key="1">
    <citation type="submission" date="2021-02" db="EMBL/GenBank/DDBJ databases">
        <authorList>
            <person name="Nowell W R."/>
        </authorList>
    </citation>
    <scope>NUCLEOTIDE SEQUENCE</scope>
</reference>
<accession>A0A817UIP3</accession>